<reference evidence="1" key="1">
    <citation type="submission" date="2018-11" db="EMBL/GenBank/DDBJ databases">
        <authorList>
            <consortium name="Genoscope - CEA"/>
            <person name="William W."/>
        </authorList>
    </citation>
    <scope>NUCLEOTIDE SEQUENCE</scope>
</reference>
<dbReference type="EMBL" id="LR031878">
    <property type="protein sequence ID" value="VDD50657.1"/>
    <property type="molecule type" value="Genomic_DNA"/>
</dbReference>
<gene>
    <name evidence="1" type="ORF">BOLC1T03046H</name>
</gene>
<sequence length="198" mass="22765">MGIVEVLMFLNVELRWWMEDYFVLKQLTDFEKLHMAGGFIEGEAAEYLDSISNFFPIRSWDEMKTKFIWEFGIDDDPEKIIMKAKFVRCHKAFMNAFMNGDPGERRGSGSSVVSEVGNNVRSSLLTESSSLRSQVLDPNLEPNRNDSLLGYRDGALNIDNHGSMIHNCELAMFEKLPEFKGPNPNVWLSKAEKFFNTY</sequence>
<organism evidence="1">
    <name type="scientific">Brassica oleracea</name>
    <name type="common">Wild cabbage</name>
    <dbReference type="NCBI Taxonomy" id="3712"/>
    <lineage>
        <taxon>Eukaryota</taxon>
        <taxon>Viridiplantae</taxon>
        <taxon>Streptophyta</taxon>
        <taxon>Embryophyta</taxon>
        <taxon>Tracheophyta</taxon>
        <taxon>Spermatophyta</taxon>
        <taxon>Magnoliopsida</taxon>
        <taxon>eudicotyledons</taxon>
        <taxon>Gunneridae</taxon>
        <taxon>Pentapetalae</taxon>
        <taxon>rosids</taxon>
        <taxon>malvids</taxon>
        <taxon>Brassicales</taxon>
        <taxon>Brassicaceae</taxon>
        <taxon>Brassiceae</taxon>
        <taxon>Brassica</taxon>
    </lineage>
</organism>
<proteinExistence type="predicted"/>
<evidence type="ECO:0000313" key="1">
    <source>
        <dbReference type="EMBL" id="VDD50657.1"/>
    </source>
</evidence>
<accession>A0A3P6EZQ9</accession>
<protein>
    <recommendedName>
        <fullName evidence="2">Retrotransposon gag domain-containing protein</fullName>
    </recommendedName>
</protein>
<name>A0A3P6EZQ9_BRAOL</name>
<dbReference type="AlphaFoldDB" id="A0A3P6EZQ9"/>
<evidence type="ECO:0008006" key="2">
    <source>
        <dbReference type="Google" id="ProtNLM"/>
    </source>
</evidence>